<organism evidence="2 3">
    <name type="scientific">Pseudobacteriovorax antillogorgiicola</name>
    <dbReference type="NCBI Taxonomy" id="1513793"/>
    <lineage>
        <taxon>Bacteria</taxon>
        <taxon>Pseudomonadati</taxon>
        <taxon>Bdellovibrionota</taxon>
        <taxon>Oligoflexia</taxon>
        <taxon>Oligoflexales</taxon>
        <taxon>Pseudobacteriovoracaceae</taxon>
        <taxon>Pseudobacteriovorax</taxon>
    </lineage>
</organism>
<protein>
    <recommendedName>
        <fullName evidence="4">Polysaccharide deacetylase</fullName>
    </recommendedName>
</protein>
<dbReference type="EMBL" id="FWZT01000017">
    <property type="protein sequence ID" value="SMF54877.1"/>
    <property type="molecule type" value="Genomic_DNA"/>
</dbReference>
<evidence type="ECO:0008006" key="4">
    <source>
        <dbReference type="Google" id="ProtNLM"/>
    </source>
</evidence>
<feature type="signal peptide" evidence="1">
    <location>
        <begin position="1"/>
        <end position="28"/>
    </location>
</feature>
<accession>A0A1Y6CGZ7</accession>
<keyword evidence="3" id="KW-1185">Reference proteome</keyword>
<reference evidence="3" key="1">
    <citation type="submission" date="2017-04" db="EMBL/GenBank/DDBJ databases">
        <authorList>
            <person name="Varghese N."/>
            <person name="Submissions S."/>
        </authorList>
    </citation>
    <scope>NUCLEOTIDE SEQUENCE [LARGE SCALE GENOMIC DNA]</scope>
    <source>
        <strain evidence="3">RKEM611</strain>
    </source>
</reference>
<sequence>MRQISHKNYKLHLLCFLISAALALPLVAANEKPSLYFTISLIWTGSHLHSHNIEALQDLRKKHPKIRFHHLVSPAYFVSQNAKKNRDIIMSLIQRDDQVGIYIAPWRSIVEKSKTLFRVSPSFWGPKEDGCHTDCGNSVPLTIYQEDDIKRIFKTSLDILKTSGLPVGQSYAVSGWQHSADIVSAAATLGLKFDFSPIPPSRIERRLHHFPIFSWTFENWQQFEKFPYPMQSPTDSHVIFIPQNGGVVDYNTSNELVSYFQETINTKLEAKSLYNLVIHQETAATFLPRLHATLQALKDLAEKNAITLTFDWLSYRNRIESH</sequence>
<dbReference type="RefSeq" id="WP_132322116.1">
    <property type="nucleotide sequence ID" value="NZ_FWZT01000017.1"/>
</dbReference>
<gene>
    <name evidence="2" type="ORF">SAMN06296036_11755</name>
</gene>
<name>A0A1Y6CGZ7_9BACT</name>
<evidence type="ECO:0000313" key="2">
    <source>
        <dbReference type="EMBL" id="SMF54877.1"/>
    </source>
</evidence>
<evidence type="ECO:0000256" key="1">
    <source>
        <dbReference type="SAM" id="SignalP"/>
    </source>
</evidence>
<evidence type="ECO:0000313" key="3">
    <source>
        <dbReference type="Proteomes" id="UP000192907"/>
    </source>
</evidence>
<dbReference type="AlphaFoldDB" id="A0A1Y6CGZ7"/>
<feature type="chain" id="PRO_5012825476" description="Polysaccharide deacetylase" evidence="1">
    <location>
        <begin position="29"/>
        <end position="322"/>
    </location>
</feature>
<dbReference type="OrthoDB" id="10004610at2"/>
<dbReference type="STRING" id="1513793.SAMN06296036_11755"/>
<proteinExistence type="predicted"/>
<dbReference type="Proteomes" id="UP000192907">
    <property type="component" value="Unassembled WGS sequence"/>
</dbReference>
<keyword evidence="1" id="KW-0732">Signal</keyword>